<dbReference type="FunFam" id="2.60.120.260:FF:000065">
    <property type="entry name" value="Beta-galactosidase A"/>
    <property type="match status" value="1"/>
</dbReference>
<dbReference type="InterPro" id="IPR037110">
    <property type="entry name" value="Betagal_dom2_sf"/>
</dbReference>
<evidence type="ECO:0000256" key="15">
    <source>
        <dbReference type="SAM" id="SignalP"/>
    </source>
</evidence>
<evidence type="ECO:0000256" key="13">
    <source>
        <dbReference type="RuleBase" id="RU000675"/>
    </source>
</evidence>
<evidence type="ECO:0000256" key="8">
    <source>
        <dbReference type="ARBA" id="ARBA00023157"/>
    </source>
</evidence>
<dbReference type="Pfam" id="PF10435">
    <property type="entry name" value="BetaGal_dom2"/>
    <property type="match status" value="1"/>
</dbReference>
<evidence type="ECO:0000313" key="17">
    <source>
        <dbReference type="EMBL" id="KAF2152398.1"/>
    </source>
</evidence>
<dbReference type="Gene3D" id="3.20.20.80">
    <property type="entry name" value="Glycosidases"/>
    <property type="match status" value="1"/>
</dbReference>
<accession>A0A9P4MGR8</accession>
<dbReference type="FunFam" id="3.20.20.80:FF:000040">
    <property type="entry name" value="Beta-galactosidase A"/>
    <property type="match status" value="1"/>
</dbReference>
<dbReference type="SMART" id="SM01029">
    <property type="entry name" value="BetaGal_dom2"/>
    <property type="match status" value="1"/>
</dbReference>
<keyword evidence="10" id="KW-0119">Carbohydrate metabolism</keyword>
<keyword evidence="7 13" id="KW-0378">Hydrolase</keyword>
<dbReference type="InterPro" id="IPR018954">
    <property type="entry name" value="Betagal_dom2"/>
</dbReference>
<dbReference type="SUPFAM" id="SSF51011">
    <property type="entry name" value="Glycosyl hydrolase domain"/>
    <property type="match status" value="1"/>
</dbReference>
<feature type="signal peptide" evidence="15">
    <location>
        <begin position="1"/>
        <end position="21"/>
    </location>
</feature>
<evidence type="ECO:0000256" key="5">
    <source>
        <dbReference type="ARBA" id="ARBA00022525"/>
    </source>
</evidence>
<evidence type="ECO:0000256" key="3">
    <source>
        <dbReference type="ARBA" id="ARBA00009809"/>
    </source>
</evidence>
<dbReference type="Proteomes" id="UP000799439">
    <property type="component" value="Unassembled WGS sequence"/>
</dbReference>
<dbReference type="EC" id="3.2.1.23" evidence="4 13"/>
<dbReference type="EMBL" id="ML996086">
    <property type="protein sequence ID" value="KAF2152398.1"/>
    <property type="molecule type" value="Genomic_DNA"/>
</dbReference>
<name>A0A9P4MGR8_9PEZI</name>
<dbReference type="InterPro" id="IPR031330">
    <property type="entry name" value="Gly_Hdrlase_35_cat"/>
</dbReference>
<evidence type="ECO:0000256" key="11">
    <source>
        <dbReference type="ARBA" id="ARBA00023295"/>
    </source>
</evidence>
<evidence type="ECO:0000256" key="6">
    <source>
        <dbReference type="ARBA" id="ARBA00022729"/>
    </source>
</evidence>
<protein>
    <recommendedName>
        <fullName evidence="4 13">Beta-galactosidase</fullName>
        <ecNumber evidence="4 13">3.2.1.23</ecNumber>
    </recommendedName>
</protein>
<sequence>MLTRTFFRALSLAVLATQASARSIAGRPGSFIVDNSKRELLQDIVTFDNSSLFIRGERVALYSGEFHPFRLPVPSLWLDVFQKIKALGYNGVSFYTDWALLEGKPGNFSAEGIFDFQPFFDAASAAGIYLLARPGPYINAEASGGGFPGWLGRVPGIPRTYDESYLNATNNYVKNMGEIIAKGQITNGGPVILLQPENEYSVANKGEKFPDPDYFNYVKQQFRDAGIIVPFISNDASPGGRDAPGTAAPVDIYGHDSYPLGFDCANPEVWPDNALPTYFHTLHEEQSPTTPYSLVEFQGGSFDPWGGPGFAKCLSLVNDQFERVFYKNNFAFGATIFNIYMTAGLTNWGNLGHPGGYSSYDYGSPIAEDRSVAREKYSEAKLLANFIRASTAYLTAVPQNNTNANGSFTGDTSIAVSQSIGNPTNFYYVRHAAYNSLDTTNYTITLPTSQGSITIPQLGGKLSLLGRDSTIHVTDYDVGGTSLLYSTADIFTWKKYSSKTVLVVYGAPGTTQELAIKTNGAATCLEDHGAQIVGSNGNVIINYVAGPSRQVVKVGSNFYIYLLDRNSAYNFWTVDLPTGLSSGDPNVGIKNAAIVNGPYLVRTAAVDGTTLSLTGDINATTTVEVIGGAPDGLTCLNFNGKSVDFKLSAEGVATATIILETPNFAIPDLSKATWKTIDSLPEIQANYDDSLWTNASLTYSNNTARNLTTPTSLYSVDYGYSTGNLVYRGRFVATGQETELRISTQGGSAYGASFWLGSTFLTSFYGYDAASNSNLSIPLTGLTAGQEYIITVLVDNQGLDENYSIGSSGAKNPRGVIDYDLVGRPQSAITWKLTGNLGGEDFRDPSRGPLNEGGLFIERQGYHLPGAPTSSWTSSSGPTEGISHAGVQFYSTTFDLNVPEGYDIPLSLSFTNATTLDASGLSVAFRCQVYVNGYQFGKYVNNVGPQTQFPVPQGIWNYNGSNYLGVTLWALEAGGAKVDNFTIVAGPVVQSGLGKVENSPMVGWTQREGAY</sequence>
<evidence type="ECO:0000256" key="10">
    <source>
        <dbReference type="ARBA" id="ARBA00023277"/>
    </source>
</evidence>
<dbReference type="Pfam" id="PF13363">
    <property type="entry name" value="BetaGal_dom3"/>
    <property type="match status" value="1"/>
</dbReference>
<dbReference type="GO" id="GO:0005576">
    <property type="term" value="C:extracellular region"/>
    <property type="evidence" value="ECO:0007669"/>
    <property type="project" value="UniProtKB-SubCell"/>
</dbReference>
<dbReference type="OrthoDB" id="1657402at2759"/>
<comment type="catalytic activity">
    <reaction evidence="1 13">
        <text>Hydrolysis of terminal non-reducing beta-D-galactose residues in beta-D-galactosides.</text>
        <dbReference type="EC" id="3.2.1.23"/>
    </reaction>
</comment>
<dbReference type="SUPFAM" id="SSF51445">
    <property type="entry name" value="(Trans)glycosidases"/>
    <property type="match status" value="1"/>
</dbReference>
<dbReference type="InterPro" id="IPR008979">
    <property type="entry name" value="Galactose-bd-like_sf"/>
</dbReference>
<evidence type="ECO:0000256" key="12">
    <source>
        <dbReference type="ARBA" id="ARBA00023326"/>
    </source>
</evidence>
<dbReference type="PROSITE" id="PS01182">
    <property type="entry name" value="GLYCOSYL_HYDROL_F35"/>
    <property type="match status" value="1"/>
</dbReference>
<evidence type="ECO:0000256" key="9">
    <source>
        <dbReference type="ARBA" id="ARBA00023180"/>
    </source>
</evidence>
<feature type="domain" description="Beta-galactosidase" evidence="16">
    <location>
        <begin position="393"/>
        <end position="571"/>
    </location>
</feature>
<dbReference type="FunFam" id="2.102.20.10:FF:000001">
    <property type="entry name" value="Beta-galactosidase A"/>
    <property type="match status" value="1"/>
</dbReference>
<dbReference type="GO" id="GO:0000272">
    <property type="term" value="P:polysaccharide catabolic process"/>
    <property type="evidence" value="ECO:0007669"/>
    <property type="project" value="UniProtKB-KW"/>
</dbReference>
<dbReference type="SUPFAM" id="SSF49785">
    <property type="entry name" value="Galactose-binding domain-like"/>
    <property type="match status" value="2"/>
</dbReference>
<dbReference type="SUPFAM" id="SSF117100">
    <property type="entry name" value="Beta-galactosidase LacA, domain 3"/>
    <property type="match status" value="1"/>
</dbReference>
<keyword evidence="12" id="KW-0624">Polysaccharide degradation</keyword>
<evidence type="ECO:0000259" key="16">
    <source>
        <dbReference type="SMART" id="SM01029"/>
    </source>
</evidence>
<evidence type="ECO:0000256" key="14">
    <source>
        <dbReference type="RuleBase" id="RU003679"/>
    </source>
</evidence>
<dbReference type="Gene3D" id="2.102.20.10">
    <property type="entry name" value="Beta-galactosidase, domain 2"/>
    <property type="match status" value="1"/>
</dbReference>
<dbReference type="Gene3D" id="2.60.390.10">
    <property type="entry name" value="Beta-galactosidase, domain 3"/>
    <property type="match status" value="1"/>
</dbReference>
<comment type="similarity">
    <text evidence="3 14">Belongs to the glycosyl hydrolase 35 family.</text>
</comment>
<dbReference type="PANTHER" id="PTHR23421">
    <property type="entry name" value="BETA-GALACTOSIDASE RELATED"/>
    <property type="match status" value="1"/>
</dbReference>
<keyword evidence="18" id="KW-1185">Reference proteome</keyword>
<dbReference type="PRINTS" id="PR00742">
    <property type="entry name" value="GLHYDRLASE35"/>
</dbReference>
<comment type="caution">
    <text evidence="17">The sequence shown here is derived from an EMBL/GenBank/DDBJ whole genome shotgun (WGS) entry which is preliminary data.</text>
</comment>
<dbReference type="Pfam" id="PF01301">
    <property type="entry name" value="Glyco_hydro_35"/>
    <property type="match status" value="1"/>
</dbReference>
<keyword evidence="6 15" id="KW-0732">Signal</keyword>
<gene>
    <name evidence="17" type="ORF">K461DRAFT_313109</name>
</gene>
<evidence type="ECO:0000256" key="7">
    <source>
        <dbReference type="ARBA" id="ARBA00022801"/>
    </source>
</evidence>
<evidence type="ECO:0000256" key="4">
    <source>
        <dbReference type="ARBA" id="ARBA00012756"/>
    </source>
</evidence>
<keyword evidence="8" id="KW-1015">Disulfide bond</keyword>
<dbReference type="InterPro" id="IPR001944">
    <property type="entry name" value="Glycoside_Hdrlase_35"/>
</dbReference>
<dbReference type="InterPro" id="IPR017853">
    <property type="entry name" value="GH"/>
</dbReference>
<dbReference type="InterPro" id="IPR025300">
    <property type="entry name" value="BetaGal_jelly_roll_dom"/>
</dbReference>
<organism evidence="17 18">
    <name type="scientific">Myriangium duriaei CBS 260.36</name>
    <dbReference type="NCBI Taxonomy" id="1168546"/>
    <lineage>
        <taxon>Eukaryota</taxon>
        <taxon>Fungi</taxon>
        <taxon>Dikarya</taxon>
        <taxon>Ascomycota</taxon>
        <taxon>Pezizomycotina</taxon>
        <taxon>Dothideomycetes</taxon>
        <taxon>Dothideomycetidae</taxon>
        <taxon>Myriangiales</taxon>
        <taxon>Myriangiaceae</taxon>
        <taxon>Myriangium</taxon>
    </lineage>
</organism>
<dbReference type="InterPro" id="IPR036833">
    <property type="entry name" value="BetaGal_dom3_sf"/>
</dbReference>
<keyword evidence="5" id="KW-0964">Secreted</keyword>
<evidence type="ECO:0000256" key="1">
    <source>
        <dbReference type="ARBA" id="ARBA00001412"/>
    </source>
</evidence>
<evidence type="ECO:0000313" key="18">
    <source>
        <dbReference type="Proteomes" id="UP000799439"/>
    </source>
</evidence>
<dbReference type="Gene3D" id="2.60.120.260">
    <property type="entry name" value="Galactose-binding domain-like"/>
    <property type="match status" value="2"/>
</dbReference>
<dbReference type="Pfam" id="PF13364">
    <property type="entry name" value="BetaGal_ABD2"/>
    <property type="match status" value="2"/>
</dbReference>
<dbReference type="InterPro" id="IPR025972">
    <property type="entry name" value="BetaGal_dom3"/>
</dbReference>
<proteinExistence type="inferred from homology"/>
<keyword evidence="11 13" id="KW-0326">Glycosidase</keyword>
<dbReference type="GO" id="GO:0004565">
    <property type="term" value="F:beta-galactosidase activity"/>
    <property type="evidence" value="ECO:0007669"/>
    <property type="project" value="UniProtKB-EC"/>
</dbReference>
<dbReference type="FunFam" id="2.60.120.260:FF:000088">
    <property type="entry name" value="Beta-galactosidase A"/>
    <property type="match status" value="1"/>
</dbReference>
<reference evidence="17" key="1">
    <citation type="journal article" date="2020" name="Stud. Mycol.">
        <title>101 Dothideomycetes genomes: a test case for predicting lifestyles and emergence of pathogens.</title>
        <authorList>
            <person name="Haridas S."/>
            <person name="Albert R."/>
            <person name="Binder M."/>
            <person name="Bloem J."/>
            <person name="Labutti K."/>
            <person name="Salamov A."/>
            <person name="Andreopoulos B."/>
            <person name="Baker S."/>
            <person name="Barry K."/>
            <person name="Bills G."/>
            <person name="Bluhm B."/>
            <person name="Cannon C."/>
            <person name="Castanera R."/>
            <person name="Culley D."/>
            <person name="Daum C."/>
            <person name="Ezra D."/>
            <person name="Gonzalez J."/>
            <person name="Henrissat B."/>
            <person name="Kuo A."/>
            <person name="Liang C."/>
            <person name="Lipzen A."/>
            <person name="Lutzoni F."/>
            <person name="Magnuson J."/>
            <person name="Mondo S."/>
            <person name="Nolan M."/>
            <person name="Ohm R."/>
            <person name="Pangilinan J."/>
            <person name="Park H.-J."/>
            <person name="Ramirez L."/>
            <person name="Alfaro M."/>
            <person name="Sun H."/>
            <person name="Tritt A."/>
            <person name="Yoshinaga Y."/>
            <person name="Zwiers L.-H."/>
            <person name="Turgeon B."/>
            <person name="Goodwin S."/>
            <person name="Spatafora J."/>
            <person name="Crous P."/>
            <person name="Grigoriev I."/>
        </authorList>
    </citation>
    <scope>NUCLEOTIDE SEQUENCE</scope>
    <source>
        <strain evidence="17">CBS 260.36</strain>
    </source>
</reference>
<dbReference type="AlphaFoldDB" id="A0A9P4MGR8"/>
<dbReference type="InterPro" id="IPR019801">
    <property type="entry name" value="Glyco_hydro_35_CS"/>
</dbReference>
<comment type="subcellular location">
    <subcellularLocation>
        <location evidence="2">Secreted</location>
    </subcellularLocation>
</comment>
<evidence type="ECO:0000256" key="2">
    <source>
        <dbReference type="ARBA" id="ARBA00004613"/>
    </source>
</evidence>
<keyword evidence="9" id="KW-0325">Glycoprotein</keyword>
<feature type="chain" id="PRO_5040447560" description="Beta-galactosidase" evidence="15">
    <location>
        <begin position="22"/>
        <end position="1011"/>
    </location>
</feature>